<accession>A0ABN3VMH4</accession>
<evidence type="ECO:0000313" key="2">
    <source>
        <dbReference type="EMBL" id="GAA2813681.1"/>
    </source>
</evidence>
<evidence type="ECO:0000313" key="3">
    <source>
        <dbReference type="Proteomes" id="UP001500979"/>
    </source>
</evidence>
<protein>
    <recommendedName>
        <fullName evidence="1">VanZ-like domain-containing protein</fullName>
    </recommendedName>
</protein>
<organism evidence="2 3">
    <name type="scientific">Saccharopolyspora taberi</name>
    <dbReference type="NCBI Taxonomy" id="60895"/>
    <lineage>
        <taxon>Bacteria</taxon>
        <taxon>Bacillati</taxon>
        <taxon>Actinomycetota</taxon>
        <taxon>Actinomycetes</taxon>
        <taxon>Pseudonocardiales</taxon>
        <taxon>Pseudonocardiaceae</taxon>
        <taxon>Saccharopolyspora</taxon>
    </lineage>
</organism>
<sequence>MLASLAVLFTPASGVPDAPPGTDKVVHLVLFAALAASGRIARIPVLLPGLAAYAVVSEVLQVTLPLGRSFELADIGVDLAGALAGWSAVALARRRRPRSVVAPARRG</sequence>
<reference evidence="2 3" key="1">
    <citation type="journal article" date="2019" name="Int. J. Syst. Evol. Microbiol.">
        <title>The Global Catalogue of Microorganisms (GCM) 10K type strain sequencing project: providing services to taxonomists for standard genome sequencing and annotation.</title>
        <authorList>
            <consortium name="The Broad Institute Genomics Platform"/>
            <consortium name="The Broad Institute Genome Sequencing Center for Infectious Disease"/>
            <person name="Wu L."/>
            <person name="Ma J."/>
        </authorList>
    </citation>
    <scope>NUCLEOTIDE SEQUENCE [LARGE SCALE GENOMIC DNA]</scope>
    <source>
        <strain evidence="2 3">JCM 9383</strain>
    </source>
</reference>
<proteinExistence type="predicted"/>
<keyword evidence="3" id="KW-1185">Reference proteome</keyword>
<gene>
    <name evidence="2" type="ORF">GCM10010470_56420</name>
</gene>
<name>A0ABN3VMH4_9PSEU</name>
<evidence type="ECO:0000259" key="1">
    <source>
        <dbReference type="Pfam" id="PF04892"/>
    </source>
</evidence>
<feature type="domain" description="VanZ-like" evidence="1">
    <location>
        <begin position="23"/>
        <end position="91"/>
    </location>
</feature>
<dbReference type="Proteomes" id="UP001500979">
    <property type="component" value="Unassembled WGS sequence"/>
</dbReference>
<dbReference type="Pfam" id="PF04892">
    <property type="entry name" value="VanZ"/>
    <property type="match status" value="1"/>
</dbReference>
<comment type="caution">
    <text evidence="2">The sequence shown here is derived from an EMBL/GenBank/DDBJ whole genome shotgun (WGS) entry which is preliminary data.</text>
</comment>
<dbReference type="EMBL" id="BAAAUX010000026">
    <property type="protein sequence ID" value="GAA2813681.1"/>
    <property type="molecule type" value="Genomic_DNA"/>
</dbReference>
<dbReference type="InterPro" id="IPR006976">
    <property type="entry name" value="VanZ-like"/>
</dbReference>